<dbReference type="RefSeq" id="WP_142892971.1">
    <property type="nucleotide sequence ID" value="NZ_ML660162.1"/>
</dbReference>
<gene>
    <name evidence="2" type="ORF">FLL46_08030</name>
</gene>
<comment type="caution">
    <text evidence="2">The sequence shown here is derived from an EMBL/GenBank/DDBJ whole genome shotgun (WGS) entry which is preliminary data.</text>
</comment>
<proteinExistence type="predicted"/>
<dbReference type="Proteomes" id="UP000315439">
    <property type="component" value="Unassembled WGS sequence"/>
</dbReference>
<reference evidence="2 3" key="1">
    <citation type="submission" date="2019-07" db="EMBL/GenBank/DDBJ databases">
        <title>Draft genome for Aliikangiella sp. M105.</title>
        <authorList>
            <person name="Wang G."/>
        </authorList>
    </citation>
    <scope>NUCLEOTIDE SEQUENCE [LARGE SCALE GENOMIC DNA]</scope>
    <source>
        <strain evidence="2 3">M105</strain>
    </source>
</reference>
<keyword evidence="1" id="KW-0175">Coiled coil</keyword>
<accession>A0A545UGD3</accession>
<organism evidence="2 3">
    <name type="scientific">Aliikangiella coralliicola</name>
    <dbReference type="NCBI Taxonomy" id="2592383"/>
    <lineage>
        <taxon>Bacteria</taxon>
        <taxon>Pseudomonadati</taxon>
        <taxon>Pseudomonadota</taxon>
        <taxon>Gammaproteobacteria</taxon>
        <taxon>Oceanospirillales</taxon>
        <taxon>Pleioneaceae</taxon>
        <taxon>Aliikangiella</taxon>
    </lineage>
</organism>
<dbReference type="OrthoDB" id="9780401at2"/>
<dbReference type="EMBL" id="VIKS01000004">
    <property type="protein sequence ID" value="TQV88463.1"/>
    <property type="molecule type" value="Genomic_DNA"/>
</dbReference>
<dbReference type="PROSITE" id="PS51257">
    <property type="entry name" value="PROKAR_LIPOPROTEIN"/>
    <property type="match status" value="1"/>
</dbReference>
<evidence type="ECO:0000256" key="1">
    <source>
        <dbReference type="SAM" id="Coils"/>
    </source>
</evidence>
<feature type="coiled-coil region" evidence="1">
    <location>
        <begin position="37"/>
        <end position="100"/>
    </location>
</feature>
<dbReference type="AlphaFoldDB" id="A0A545UGD3"/>
<dbReference type="InterPro" id="IPR021342">
    <property type="entry name" value="DUF2959"/>
</dbReference>
<sequence length="217" mass="24716">MAGLKIHKILVLSLLLFLVGCETVKLGTLEKLGYEKRDILTGRIEKAKDAQQDAKEQFKSALQEFQSVVKFDGGDLEALYERLNDEYEQSQQSAEEVSERIASVEYVAEKLFDEWKEELGQYSSADLRRKSEGQLSKTQRQYKKLMGAMKKAEKSIAPVLALFKDHVLFLKHNLNAQAIASMKNELKVVQNDVSRLISQMNQSINEADKFIAQMKKP</sequence>
<protein>
    <submittedName>
        <fullName evidence="2">DUF2959 domain-containing protein</fullName>
    </submittedName>
</protein>
<name>A0A545UGD3_9GAMM</name>
<evidence type="ECO:0000313" key="2">
    <source>
        <dbReference type="EMBL" id="TQV88463.1"/>
    </source>
</evidence>
<keyword evidence="3" id="KW-1185">Reference proteome</keyword>
<dbReference type="Pfam" id="PF11172">
    <property type="entry name" value="DUF2959"/>
    <property type="match status" value="1"/>
</dbReference>
<dbReference type="Gene3D" id="1.20.5.300">
    <property type="match status" value="1"/>
</dbReference>
<evidence type="ECO:0000313" key="3">
    <source>
        <dbReference type="Proteomes" id="UP000315439"/>
    </source>
</evidence>